<keyword evidence="2" id="KW-1133">Transmembrane helix</keyword>
<organism evidence="4 5">
    <name type="scientific">Tieghemostelium lacteum</name>
    <name type="common">Slime mold</name>
    <name type="synonym">Dictyostelium lacteum</name>
    <dbReference type="NCBI Taxonomy" id="361077"/>
    <lineage>
        <taxon>Eukaryota</taxon>
        <taxon>Amoebozoa</taxon>
        <taxon>Evosea</taxon>
        <taxon>Eumycetozoa</taxon>
        <taxon>Dictyostelia</taxon>
        <taxon>Dictyosteliales</taxon>
        <taxon>Raperosteliaceae</taxon>
        <taxon>Tieghemostelium</taxon>
    </lineage>
</organism>
<evidence type="ECO:0000256" key="2">
    <source>
        <dbReference type="SAM" id="Phobius"/>
    </source>
</evidence>
<dbReference type="InterPro" id="IPR053370">
    <property type="entry name" value="QS_Complex_Regulator"/>
</dbReference>
<dbReference type="GO" id="GO:0016740">
    <property type="term" value="F:transferase activity"/>
    <property type="evidence" value="ECO:0007669"/>
    <property type="project" value="UniProtKB-KW"/>
</dbReference>
<keyword evidence="3" id="KW-0732">Signal</keyword>
<reference evidence="4 5" key="1">
    <citation type="submission" date="2015-12" db="EMBL/GenBank/DDBJ databases">
        <title>Dictyostelia acquired genes for synthesis and detection of signals that induce cell-type specialization by lateral gene transfer from prokaryotes.</title>
        <authorList>
            <person name="Gloeckner G."/>
            <person name="Schaap P."/>
        </authorList>
    </citation>
    <scope>NUCLEOTIDE SEQUENCE [LARGE SCALE GENOMIC DNA]</scope>
    <source>
        <strain evidence="4 5">TK</strain>
    </source>
</reference>
<dbReference type="EMBL" id="LODT01000022">
    <property type="protein sequence ID" value="KYQ94467.1"/>
    <property type="molecule type" value="Genomic_DNA"/>
</dbReference>
<keyword evidence="5" id="KW-1185">Reference proteome</keyword>
<dbReference type="InParanoid" id="A0A151ZKL4"/>
<name>A0A151ZKL4_TIELA</name>
<dbReference type="PANTHER" id="PTHR35035:SF3">
    <property type="entry name" value="DISCOIDIN-INDUCING COMPLEX SUBUNIT B"/>
    <property type="match status" value="1"/>
</dbReference>
<proteinExistence type="predicted"/>
<evidence type="ECO:0000256" key="1">
    <source>
        <dbReference type="SAM" id="MobiDB-lite"/>
    </source>
</evidence>
<gene>
    <name evidence="4" type="ORF">DLAC_04766</name>
</gene>
<keyword evidence="2" id="KW-0812">Transmembrane</keyword>
<evidence type="ECO:0000313" key="5">
    <source>
        <dbReference type="Proteomes" id="UP000076078"/>
    </source>
</evidence>
<feature type="signal peptide" evidence="3">
    <location>
        <begin position="1"/>
        <end position="22"/>
    </location>
</feature>
<evidence type="ECO:0000256" key="3">
    <source>
        <dbReference type="SAM" id="SignalP"/>
    </source>
</evidence>
<feature type="compositionally biased region" description="Low complexity" evidence="1">
    <location>
        <begin position="425"/>
        <end position="437"/>
    </location>
</feature>
<keyword evidence="4" id="KW-0808">Transferase</keyword>
<comment type="caution">
    <text evidence="4">The sequence shown here is derived from an EMBL/GenBank/DDBJ whole genome shotgun (WGS) entry which is preliminary data.</text>
</comment>
<dbReference type="Proteomes" id="UP000076078">
    <property type="component" value="Unassembled WGS sequence"/>
</dbReference>
<feature type="region of interest" description="Disordered" evidence="1">
    <location>
        <begin position="415"/>
        <end position="437"/>
    </location>
</feature>
<feature type="transmembrane region" description="Helical" evidence="2">
    <location>
        <begin position="447"/>
        <end position="467"/>
    </location>
</feature>
<evidence type="ECO:0000313" key="4">
    <source>
        <dbReference type="EMBL" id="KYQ94467.1"/>
    </source>
</evidence>
<protein>
    <submittedName>
        <fullName evidence="4">Glycosyltransferase</fullName>
    </submittedName>
</protein>
<keyword evidence="2" id="KW-0472">Membrane</keyword>
<feature type="chain" id="PRO_5007593486" evidence="3">
    <location>
        <begin position="23"/>
        <end position="508"/>
    </location>
</feature>
<sequence>MNNFKRIFIVVLLNILLLVVVSQETCEWVVDDGYFHSNQSWSCGHVPGYTDNIILNRINSTCRIELPVLNSNSLEICNNNNTLCNIHLIVSSLGSIISNHSTYKFYQLSVLTISDSQVPFSTVLNNLYFYDNSKLILDDGYVNSNNLSFHSASLIVSTNNTLSNQTIHTNFLTFNNSPITLYPNSNLYMSIGNTTTFINSTFNSLNSTINYINDESKLIYNSSIVTVNNNNIEFNNNSKLVLRDSEFSMDGDLSANVDMINSKVYVNGSVEIKKDSIVSGESIVSSHSGTIENYGVLRDNIKFNGNLTNHVGSNIVFTVYSKTNYTKLQVNGTFKINTIFLVINKDINVETDTLPLMDLITFQDSPQPDIMPRGTNNTFIDFQTGQETTAPCTVFNLHMTPTSFGLTFDLCHIPTSPPKPTQEPQSSDLSSSQQIDTDTSISKETKIGLIIGFIGLPAICIVVILVFKRKIDKIYQKKSTKPVVEVRPKISDYAAGSRARVLHSNLDF</sequence>
<accession>A0A151ZKL4</accession>
<dbReference type="PANTHER" id="PTHR35035">
    <property type="entry name" value="DISCOIDIN-INDUCING COMPLEX SUBUNIT B"/>
    <property type="match status" value="1"/>
</dbReference>
<dbReference type="AlphaFoldDB" id="A0A151ZKL4"/>